<dbReference type="EMBL" id="PEYE01000026">
    <property type="protein sequence ID" value="PIS38886.1"/>
    <property type="molecule type" value="Genomic_DNA"/>
</dbReference>
<feature type="coiled-coil region" evidence="1">
    <location>
        <begin position="62"/>
        <end position="91"/>
    </location>
</feature>
<dbReference type="Proteomes" id="UP000229390">
    <property type="component" value="Unassembled WGS sequence"/>
</dbReference>
<protein>
    <recommendedName>
        <fullName evidence="4">Resolvase HTH domain-containing protein</fullName>
    </recommendedName>
</protein>
<dbReference type="AlphaFoldDB" id="A0A2M6T1A8"/>
<comment type="caution">
    <text evidence="2">The sequence shown here is derived from an EMBL/GenBank/DDBJ whole genome shotgun (WGS) entry which is preliminary data.</text>
</comment>
<gene>
    <name evidence="2" type="ORF">COT34_01440</name>
</gene>
<evidence type="ECO:0008006" key="4">
    <source>
        <dbReference type="Google" id="ProtNLM"/>
    </source>
</evidence>
<proteinExistence type="predicted"/>
<keyword evidence="1" id="KW-0175">Coiled coil</keyword>
<evidence type="ECO:0000313" key="3">
    <source>
        <dbReference type="Proteomes" id="UP000229390"/>
    </source>
</evidence>
<reference evidence="3" key="1">
    <citation type="submission" date="2017-09" db="EMBL/GenBank/DDBJ databases">
        <title>Depth-based differentiation of microbial function through sediment-hosted aquifers and enrichment of novel symbionts in the deep terrestrial subsurface.</title>
        <authorList>
            <person name="Probst A.J."/>
            <person name="Ladd B."/>
            <person name="Jarett J.K."/>
            <person name="Geller-Mcgrath D.E."/>
            <person name="Sieber C.M.K."/>
            <person name="Emerson J.B."/>
            <person name="Anantharaman K."/>
            <person name="Thomas B.C."/>
            <person name="Malmstrom R."/>
            <person name="Stieglmeier M."/>
            <person name="Klingl A."/>
            <person name="Woyke T."/>
            <person name="Ryan C.M."/>
            <person name="Banfield J.F."/>
        </authorList>
    </citation>
    <scope>NUCLEOTIDE SEQUENCE [LARGE SCALE GENOMIC DNA]</scope>
</reference>
<evidence type="ECO:0000256" key="1">
    <source>
        <dbReference type="SAM" id="Coils"/>
    </source>
</evidence>
<accession>A0A2M6T1A8</accession>
<sequence>MKTAEKEEAIRLRKLGKSYGEIKKKIKVSKSSLTLWLRDIKLTEAQQKRIYIELRQKNAYRLAKANQRKREEETRKTIKEAKKEAFRLSKNLLFLAGLMLYWAEGDKSDEREMVKFSNSDPRMIKLIMKWFRKECRVPENRFRVTVFIHELFCREEVEEYWSKITNLPLSQFYKTQIKRTSLGHRRNKLYNGTCAIGIQSKRLFREIKGWKMGFLKEMRIPETWEVTACPRSSNG</sequence>
<organism evidence="2 3">
    <name type="scientific">Candidatus Nealsonbacteria bacterium CG08_land_8_20_14_0_20_43_11</name>
    <dbReference type="NCBI Taxonomy" id="1974706"/>
    <lineage>
        <taxon>Bacteria</taxon>
        <taxon>Candidatus Nealsoniibacteriota</taxon>
    </lineage>
</organism>
<evidence type="ECO:0000313" key="2">
    <source>
        <dbReference type="EMBL" id="PIS38886.1"/>
    </source>
</evidence>
<name>A0A2M6T1A8_9BACT</name>